<proteinExistence type="predicted"/>
<dbReference type="PROSITE" id="PS50112">
    <property type="entry name" value="PAS"/>
    <property type="match status" value="1"/>
</dbReference>
<evidence type="ECO:0000259" key="11">
    <source>
        <dbReference type="PROSITE" id="PS50110"/>
    </source>
</evidence>
<dbReference type="Gene3D" id="3.30.565.10">
    <property type="entry name" value="Histidine kinase-like ATPase, C-terminal domain"/>
    <property type="match status" value="1"/>
</dbReference>
<dbReference type="Proteomes" id="UP001266357">
    <property type="component" value="Unassembled WGS sequence"/>
</dbReference>
<feature type="domain" description="Response regulatory" evidence="11">
    <location>
        <begin position="730"/>
        <end position="845"/>
    </location>
</feature>
<feature type="transmembrane region" description="Helical" evidence="8">
    <location>
        <begin position="215"/>
        <end position="237"/>
    </location>
</feature>
<evidence type="ECO:0000313" key="13">
    <source>
        <dbReference type="EMBL" id="MDT0604444.1"/>
    </source>
</evidence>
<reference evidence="13 14" key="1">
    <citation type="submission" date="2023-09" db="EMBL/GenBank/DDBJ databases">
        <authorList>
            <person name="Rey-Velasco X."/>
        </authorList>
    </citation>
    <scope>NUCLEOTIDE SEQUENCE [LARGE SCALE GENOMIC DNA]</scope>
    <source>
        <strain evidence="13 14">W431</strain>
    </source>
</reference>
<feature type="coiled-coil region" evidence="7">
    <location>
        <begin position="314"/>
        <end position="341"/>
    </location>
</feature>
<keyword evidence="14" id="KW-1185">Reference proteome</keyword>
<keyword evidence="8" id="KW-1133">Transmembrane helix</keyword>
<dbReference type="PANTHER" id="PTHR43547">
    <property type="entry name" value="TWO-COMPONENT HISTIDINE KINASE"/>
    <property type="match status" value="1"/>
</dbReference>
<protein>
    <recommendedName>
        <fullName evidence="2">histidine kinase</fullName>
        <ecNumber evidence="2">2.7.13.3</ecNumber>
    </recommendedName>
</protein>
<sequence length="1000" mass="113987">MQSAYKNPVVILSFLLTFLPYSIFVKGIGAYQNILLMCALISLQIIALITINLAKNSTQSKSLKLFWQYLLMVTFGGGLANIVLIVFPTLYLLQDFLSLFSYFFIFLAIETNPHLKETPVNKYSGGRVPAIFFVVVCFSYFILLPYEFSELQYQSRQPSVMFHLFITGLIGFRLLISFAKSTTTYWRHLYGMLLCGALIIFSDNLLNFFELRQHQSIFSLFNDVFILLPFLTLIIASKISLTDNNPAISQQYEVNSELYMLLLVLGILSLHLLGEHYQLFYRTNHYWQSVIVLGWFSSAVVFVALLSRKKRKAYQQLKLQLHDIKHQLSGLKKQNESLNKAIIYSENKAIVNASNNAILTVSKTGKILSANPSAVQVFQLLEQDLIDSSVSTLFSPDDKMHYFFDYHSNVYELQRKEQGLTLECKAIRSDKSEFPVQVELQWADRQESPLIVITFINLTARKLAEKQALELKDKFIANISHEFRTPLTIINGVLDRYLQHTESRQEQQELTTAKRNGLRLVRMVEQLLELSRLNDNPKMSLAIYRLETLMQMPGDSFTRLATQSQLAFNINIPADLWLECDAQAFEKIIFNLLSNAIKYTPAGGTINVNAYQEKDTIILDIIDTGIGISKTSQDKIFDRFQRADDQENQAIFGVGIGLSLVNELVKAHHWRINLVSEYNNGSKFSLSIPTAKPITNEAALPYSISEEELASILVEQNEPKKHIQDKDQQVVLIIEDNIDMQSHIKQVVEQAHHCILASSGELGLSIAQEYIPDLIVCDIMLTGIDGFEVLKQLKENDITSHIPVILLTARSDLDSRLHGLNLHADDYLSKPFNQQELLVRIDNLIQNRENLQQSHLNKFKAIQTSERKAASHEKASLLTSEDNVIDSVEEVFLEKLEKTIAQMYINPELGITQLAQNMAMSERQLQRKIKVILGTTPNNFIKEFRLKKAQELLKSGAQIGRIALDVGFSSQTYFGRCFKETYHCTPKQYQQKCANESTDL</sequence>
<organism evidence="13 14">
    <name type="scientific">Thalassotalea castellviae</name>
    <dbReference type="NCBI Taxonomy" id="3075612"/>
    <lineage>
        <taxon>Bacteria</taxon>
        <taxon>Pseudomonadati</taxon>
        <taxon>Pseudomonadota</taxon>
        <taxon>Gammaproteobacteria</taxon>
        <taxon>Alteromonadales</taxon>
        <taxon>Colwelliaceae</taxon>
        <taxon>Thalassotalea</taxon>
    </lineage>
</organism>
<dbReference type="Pfam" id="PF00072">
    <property type="entry name" value="Response_reg"/>
    <property type="match status" value="1"/>
</dbReference>
<dbReference type="NCBIfam" id="TIGR00229">
    <property type="entry name" value="sensory_box"/>
    <property type="match status" value="1"/>
</dbReference>
<evidence type="ECO:0000256" key="5">
    <source>
        <dbReference type="ARBA" id="ARBA00023163"/>
    </source>
</evidence>
<accession>A0ABU3A2P6</accession>
<feature type="domain" description="HTH araC/xylS-type" evidence="9">
    <location>
        <begin position="894"/>
        <end position="992"/>
    </location>
</feature>
<feature type="domain" description="Histidine kinase" evidence="10">
    <location>
        <begin position="478"/>
        <end position="692"/>
    </location>
</feature>
<dbReference type="CDD" id="cd00130">
    <property type="entry name" value="PAS"/>
    <property type="match status" value="1"/>
</dbReference>
<dbReference type="InterPro" id="IPR000014">
    <property type="entry name" value="PAS"/>
</dbReference>
<dbReference type="SUPFAM" id="SSF47384">
    <property type="entry name" value="Homodimeric domain of signal transducing histidine kinase"/>
    <property type="match status" value="1"/>
</dbReference>
<dbReference type="InterPro" id="IPR013767">
    <property type="entry name" value="PAS_fold"/>
</dbReference>
<dbReference type="InterPro" id="IPR004358">
    <property type="entry name" value="Sig_transdc_His_kin-like_C"/>
</dbReference>
<dbReference type="PROSITE" id="PS50110">
    <property type="entry name" value="RESPONSE_REGULATORY"/>
    <property type="match status" value="1"/>
</dbReference>
<dbReference type="SUPFAM" id="SSF55874">
    <property type="entry name" value="ATPase domain of HSP90 chaperone/DNA topoisomerase II/histidine kinase"/>
    <property type="match status" value="1"/>
</dbReference>
<dbReference type="SMART" id="SM00342">
    <property type="entry name" value="HTH_ARAC"/>
    <property type="match status" value="1"/>
</dbReference>
<dbReference type="Gene3D" id="3.30.450.20">
    <property type="entry name" value="PAS domain"/>
    <property type="match status" value="1"/>
</dbReference>
<dbReference type="InterPro" id="IPR035965">
    <property type="entry name" value="PAS-like_dom_sf"/>
</dbReference>
<dbReference type="InterPro" id="IPR005467">
    <property type="entry name" value="His_kinase_dom"/>
</dbReference>
<comment type="caution">
    <text evidence="13">The sequence shown here is derived from an EMBL/GenBank/DDBJ whole genome shotgun (WGS) entry which is preliminary data.</text>
</comment>
<evidence type="ECO:0000256" key="2">
    <source>
        <dbReference type="ARBA" id="ARBA00012438"/>
    </source>
</evidence>
<dbReference type="SMART" id="SM00448">
    <property type="entry name" value="REC"/>
    <property type="match status" value="1"/>
</dbReference>
<dbReference type="InterPro" id="IPR001789">
    <property type="entry name" value="Sig_transdc_resp-reg_receiver"/>
</dbReference>
<dbReference type="SUPFAM" id="SSF46689">
    <property type="entry name" value="Homeodomain-like"/>
    <property type="match status" value="1"/>
</dbReference>
<evidence type="ECO:0000256" key="3">
    <source>
        <dbReference type="ARBA" id="ARBA00022553"/>
    </source>
</evidence>
<dbReference type="CDD" id="cd17574">
    <property type="entry name" value="REC_OmpR"/>
    <property type="match status" value="1"/>
</dbReference>
<keyword evidence="8" id="KW-0472">Membrane</keyword>
<keyword evidence="8" id="KW-0812">Transmembrane</keyword>
<dbReference type="InterPro" id="IPR036097">
    <property type="entry name" value="HisK_dim/P_sf"/>
</dbReference>
<dbReference type="SMART" id="SM00387">
    <property type="entry name" value="HATPase_c"/>
    <property type="match status" value="1"/>
</dbReference>
<dbReference type="PANTHER" id="PTHR43547:SF2">
    <property type="entry name" value="HYBRID SIGNAL TRANSDUCTION HISTIDINE KINASE C"/>
    <property type="match status" value="1"/>
</dbReference>
<dbReference type="PROSITE" id="PS50109">
    <property type="entry name" value="HIS_KIN"/>
    <property type="match status" value="1"/>
</dbReference>
<evidence type="ECO:0000256" key="8">
    <source>
        <dbReference type="SAM" id="Phobius"/>
    </source>
</evidence>
<dbReference type="CDD" id="cd00082">
    <property type="entry name" value="HisKA"/>
    <property type="match status" value="1"/>
</dbReference>
<dbReference type="InterPro" id="IPR009057">
    <property type="entry name" value="Homeodomain-like_sf"/>
</dbReference>
<evidence type="ECO:0000256" key="7">
    <source>
        <dbReference type="SAM" id="Coils"/>
    </source>
</evidence>
<evidence type="ECO:0000256" key="6">
    <source>
        <dbReference type="PROSITE-ProRule" id="PRU00169"/>
    </source>
</evidence>
<feature type="transmembrane region" description="Helical" evidence="8">
    <location>
        <begin position="66"/>
        <end position="85"/>
    </location>
</feature>
<feature type="transmembrane region" description="Helical" evidence="8">
    <location>
        <begin position="160"/>
        <end position="176"/>
    </location>
</feature>
<dbReference type="InterPro" id="IPR003594">
    <property type="entry name" value="HATPase_dom"/>
</dbReference>
<name>A0ABU3A2P6_9GAMM</name>
<evidence type="ECO:0000259" key="10">
    <source>
        <dbReference type="PROSITE" id="PS50109"/>
    </source>
</evidence>
<dbReference type="InterPro" id="IPR003661">
    <property type="entry name" value="HisK_dim/P_dom"/>
</dbReference>
<dbReference type="SUPFAM" id="SSF52172">
    <property type="entry name" value="CheY-like"/>
    <property type="match status" value="1"/>
</dbReference>
<dbReference type="InterPro" id="IPR011006">
    <property type="entry name" value="CheY-like_superfamily"/>
</dbReference>
<feature type="transmembrane region" description="Helical" evidence="8">
    <location>
        <begin position="34"/>
        <end position="54"/>
    </location>
</feature>
<dbReference type="SMART" id="SM00388">
    <property type="entry name" value="HisKA"/>
    <property type="match status" value="1"/>
</dbReference>
<feature type="transmembrane region" description="Helical" evidence="8">
    <location>
        <begin position="258"/>
        <end position="274"/>
    </location>
</feature>
<evidence type="ECO:0000256" key="1">
    <source>
        <dbReference type="ARBA" id="ARBA00000085"/>
    </source>
</evidence>
<comment type="catalytic activity">
    <reaction evidence="1">
        <text>ATP + protein L-histidine = ADP + protein N-phospho-L-histidine.</text>
        <dbReference type="EC" id="2.7.13.3"/>
    </reaction>
</comment>
<feature type="domain" description="PAS" evidence="12">
    <location>
        <begin position="343"/>
        <end position="399"/>
    </location>
</feature>
<evidence type="ECO:0000313" key="14">
    <source>
        <dbReference type="Proteomes" id="UP001266357"/>
    </source>
</evidence>
<feature type="transmembrane region" description="Helical" evidence="8">
    <location>
        <begin position="286"/>
        <end position="306"/>
    </location>
</feature>
<keyword evidence="5" id="KW-0804">Transcription</keyword>
<gene>
    <name evidence="13" type="ORF">RM573_12620</name>
</gene>
<dbReference type="InterPro" id="IPR018060">
    <property type="entry name" value="HTH_AraC"/>
</dbReference>
<dbReference type="Gene3D" id="3.40.50.2300">
    <property type="match status" value="1"/>
</dbReference>
<evidence type="ECO:0000259" key="9">
    <source>
        <dbReference type="PROSITE" id="PS01124"/>
    </source>
</evidence>
<dbReference type="SUPFAM" id="SSF55785">
    <property type="entry name" value="PYP-like sensor domain (PAS domain)"/>
    <property type="match status" value="1"/>
</dbReference>
<feature type="transmembrane region" description="Helical" evidence="8">
    <location>
        <begin position="130"/>
        <end position="148"/>
    </location>
</feature>
<dbReference type="EMBL" id="JAVRIF010000007">
    <property type="protein sequence ID" value="MDT0604444.1"/>
    <property type="molecule type" value="Genomic_DNA"/>
</dbReference>
<feature type="modified residue" description="4-aspartylphosphate" evidence="6">
    <location>
        <position position="778"/>
    </location>
</feature>
<dbReference type="EC" id="2.7.13.3" evidence="2"/>
<feature type="transmembrane region" description="Helical" evidence="8">
    <location>
        <begin position="91"/>
        <end position="109"/>
    </location>
</feature>
<keyword evidence="7" id="KW-0175">Coiled coil</keyword>
<keyword evidence="3 6" id="KW-0597">Phosphoprotein</keyword>
<dbReference type="Gene3D" id="1.10.10.60">
    <property type="entry name" value="Homeodomain-like"/>
    <property type="match status" value="1"/>
</dbReference>
<keyword evidence="4" id="KW-0805">Transcription regulation</keyword>
<dbReference type="Pfam" id="PF02518">
    <property type="entry name" value="HATPase_c"/>
    <property type="match status" value="1"/>
</dbReference>
<dbReference type="InterPro" id="IPR036890">
    <property type="entry name" value="HATPase_C_sf"/>
</dbReference>
<dbReference type="RefSeq" id="WP_311582551.1">
    <property type="nucleotide sequence ID" value="NZ_JAVRIF010000007.1"/>
</dbReference>
<dbReference type="Pfam" id="PF00512">
    <property type="entry name" value="HisKA"/>
    <property type="match status" value="1"/>
</dbReference>
<evidence type="ECO:0000256" key="4">
    <source>
        <dbReference type="ARBA" id="ARBA00023015"/>
    </source>
</evidence>
<dbReference type="PRINTS" id="PR00344">
    <property type="entry name" value="BCTRLSENSOR"/>
</dbReference>
<dbReference type="SMART" id="SM00091">
    <property type="entry name" value="PAS"/>
    <property type="match status" value="1"/>
</dbReference>
<dbReference type="Gene3D" id="1.10.287.130">
    <property type="match status" value="1"/>
</dbReference>
<feature type="transmembrane region" description="Helical" evidence="8">
    <location>
        <begin position="188"/>
        <end position="209"/>
    </location>
</feature>
<dbReference type="Pfam" id="PF00989">
    <property type="entry name" value="PAS"/>
    <property type="match status" value="1"/>
</dbReference>
<dbReference type="PROSITE" id="PS01124">
    <property type="entry name" value="HTH_ARAC_FAMILY_2"/>
    <property type="match status" value="1"/>
</dbReference>
<evidence type="ECO:0000259" key="12">
    <source>
        <dbReference type="PROSITE" id="PS50112"/>
    </source>
</evidence>
<dbReference type="Pfam" id="PF12833">
    <property type="entry name" value="HTH_18"/>
    <property type="match status" value="1"/>
</dbReference>